<feature type="region of interest" description="Disordered" evidence="1">
    <location>
        <begin position="656"/>
        <end position="676"/>
    </location>
</feature>
<feature type="domain" description="DUF4246" evidence="2">
    <location>
        <begin position="507"/>
        <end position="899"/>
    </location>
</feature>
<dbReference type="Pfam" id="PF21666">
    <property type="entry name" value="DUF4246_N"/>
    <property type="match status" value="1"/>
</dbReference>
<dbReference type="InterPro" id="IPR049192">
    <property type="entry name" value="DUF4246_C"/>
</dbReference>
<reference evidence="4 5" key="1">
    <citation type="journal article" date="2018" name="Evol. Lett.">
        <title>Horizontal gene cluster transfer increased hallucinogenic mushroom diversity.</title>
        <authorList>
            <person name="Reynolds H.T."/>
            <person name="Vijayakumar V."/>
            <person name="Gluck-Thaler E."/>
            <person name="Korotkin H.B."/>
            <person name="Matheny P.B."/>
            <person name="Slot J.C."/>
        </authorList>
    </citation>
    <scope>NUCLEOTIDE SEQUENCE [LARGE SCALE GENOMIC DNA]</scope>
    <source>
        <strain evidence="4 5">2629</strain>
    </source>
</reference>
<dbReference type="AlphaFoldDB" id="A0A409VDX7"/>
<keyword evidence="5" id="KW-1185">Reference proteome</keyword>
<sequence>MKFRANPVSLFTTIIALVYSACAFAPNLSILEVTGRRSNGEEVRGPGTWHDPQLHAQLWPIANQGLYCLVEALANYHSTDPSWVTKQALLNHYYGINFDPDTIYPETNAKITKLYSSRIKFIGDDFPGKEHERGVIARKKTIRHNGKNIFGVILFSGFYNKYPEFQYSLTRRAMSLIHEGTHVVIGTSDYWEIKGMDDCMPITKKEWKRRIENNDNVQTIFCLYWHENCRVGWERIVHYCHPFVRLATADSTVAAAYQCVHGVPPPLNDRLNWLPWPGFYLPVNHVPQDGDEDYIGPLLPSGASLQAVQAGRISLRLTTLRELEMMRFMNDVTDYAGWYVKIHDPAYISSLKSSIQASNPRFSDMMFQYCIEELKWTCRRSTTAPSAVDSRSNVARASSAETASADGGGDVDPDVTESESDLEIGAPVSAAARLGGDVESMSPEYVVIYDGYVVKFDAAATLKDELERALNEFHLRSTDMKGGCLGTGVRMQLLPTGPTVGIGAGASNLTTTRLVNPFDCPLTFGQTKALRNGKVGLDDCIRRTGEGEVVGVPQPEEAFEMPPEEGGDQKSSSFSLRYQMLPCDVDISGDCARITSYIPSIHPSNTTLYTLLSKLVDRCIPLWETILTPLQNVDSAGKLHHHRRRIPYDFVTWENEPDSEDEEMPTREEEEDEDDFLERRREYVHARREVGLPEPERFSVEQLGEGRSRRMDLRAVCGSKGLQVVFQVDDVAIGSREVGDELEYVCMQGGCDQNVRQVQGILNEHIVATVIYVYSTENIKSSPRLHFTHQFDAEDVACIDHDTEDTSHDWLTEIFGVYIDDTATQFLGSVEARTGRLIGFANVLQSHFDFGPTQYPNQTSNEGHSEGRVKYIKVLLVDPNVRVINTSCVPPKRRDWWWDEVMRLCAGDGNGKSSLGSSSWLMRLPVEVLSMIYEFVDDGPGVPFSVQCVEQIRDDMGAERRAIEQHLRNAFGGDTVICDH</sequence>
<dbReference type="Proteomes" id="UP000284842">
    <property type="component" value="Unassembled WGS sequence"/>
</dbReference>
<evidence type="ECO:0000313" key="4">
    <source>
        <dbReference type="EMBL" id="PPQ63550.1"/>
    </source>
</evidence>
<dbReference type="InParanoid" id="A0A409VDX7"/>
<feature type="domain" description="DUF4246" evidence="3">
    <location>
        <begin position="277"/>
        <end position="348"/>
    </location>
</feature>
<dbReference type="PANTHER" id="PTHR33119">
    <property type="entry name" value="IFI3P"/>
    <property type="match status" value="1"/>
</dbReference>
<feature type="region of interest" description="Disordered" evidence="1">
    <location>
        <begin position="387"/>
        <end position="422"/>
    </location>
</feature>
<organism evidence="4 5">
    <name type="scientific">Panaeolus cyanescens</name>
    <dbReference type="NCBI Taxonomy" id="181874"/>
    <lineage>
        <taxon>Eukaryota</taxon>
        <taxon>Fungi</taxon>
        <taxon>Dikarya</taxon>
        <taxon>Basidiomycota</taxon>
        <taxon>Agaricomycotina</taxon>
        <taxon>Agaricomycetes</taxon>
        <taxon>Agaricomycetidae</taxon>
        <taxon>Agaricales</taxon>
        <taxon>Agaricineae</taxon>
        <taxon>Galeropsidaceae</taxon>
        <taxon>Panaeolus</taxon>
    </lineage>
</organism>
<feature type="compositionally biased region" description="Polar residues" evidence="1">
    <location>
        <begin position="387"/>
        <end position="402"/>
    </location>
</feature>
<feature type="compositionally biased region" description="Acidic residues" evidence="1">
    <location>
        <begin position="409"/>
        <end position="422"/>
    </location>
</feature>
<dbReference type="InterPro" id="IPR025340">
    <property type="entry name" value="DUF4246"/>
</dbReference>
<dbReference type="EMBL" id="NHTK01006119">
    <property type="protein sequence ID" value="PPQ63550.1"/>
    <property type="molecule type" value="Genomic_DNA"/>
</dbReference>
<dbReference type="Pfam" id="PF14033">
    <property type="entry name" value="DUF4246"/>
    <property type="match status" value="1"/>
</dbReference>
<protein>
    <submittedName>
        <fullName evidence="4">Uncharacterized protein</fullName>
    </submittedName>
</protein>
<proteinExistence type="predicted"/>
<dbReference type="PANTHER" id="PTHR33119:SF1">
    <property type="entry name" value="FE2OG DIOXYGENASE DOMAIN-CONTAINING PROTEIN"/>
    <property type="match status" value="1"/>
</dbReference>
<gene>
    <name evidence="4" type="ORF">CVT24_004780</name>
</gene>
<evidence type="ECO:0000259" key="2">
    <source>
        <dbReference type="Pfam" id="PF14033"/>
    </source>
</evidence>
<name>A0A409VDX7_9AGAR</name>
<dbReference type="InterPro" id="IPR049207">
    <property type="entry name" value="DUF4246_N"/>
</dbReference>
<accession>A0A409VDX7</accession>
<evidence type="ECO:0000256" key="1">
    <source>
        <dbReference type="SAM" id="MobiDB-lite"/>
    </source>
</evidence>
<evidence type="ECO:0000259" key="3">
    <source>
        <dbReference type="Pfam" id="PF21666"/>
    </source>
</evidence>
<comment type="caution">
    <text evidence="4">The sequence shown here is derived from an EMBL/GenBank/DDBJ whole genome shotgun (WGS) entry which is preliminary data.</text>
</comment>
<dbReference type="STRING" id="181874.A0A409VDX7"/>
<dbReference type="OrthoDB" id="415532at2759"/>
<evidence type="ECO:0000313" key="5">
    <source>
        <dbReference type="Proteomes" id="UP000284842"/>
    </source>
</evidence>